<evidence type="ECO:0000313" key="4">
    <source>
        <dbReference type="EMBL" id="KAK8842389.1"/>
    </source>
</evidence>
<comment type="caution">
    <text evidence="4">The sequence shown here is derived from an EMBL/GenBank/DDBJ whole genome shotgun (WGS) entry which is preliminary data.</text>
</comment>
<evidence type="ECO:0000256" key="1">
    <source>
        <dbReference type="SAM" id="Phobius"/>
    </source>
</evidence>
<dbReference type="SUPFAM" id="SSF56059">
    <property type="entry name" value="Glutathione synthetase ATP-binding domain-like"/>
    <property type="match status" value="1"/>
</dbReference>
<evidence type="ECO:0000259" key="3">
    <source>
        <dbReference type="Pfam" id="PF02750"/>
    </source>
</evidence>
<dbReference type="Gene3D" id="3.30.470.20">
    <property type="entry name" value="ATP-grasp fold, B domain"/>
    <property type="match status" value="1"/>
</dbReference>
<dbReference type="GO" id="GO:0016874">
    <property type="term" value="F:ligase activity"/>
    <property type="evidence" value="ECO:0007669"/>
    <property type="project" value="UniProtKB-KW"/>
</dbReference>
<dbReference type="Gene3D" id="3.30.1490.20">
    <property type="entry name" value="ATP-grasp fold, A domain"/>
    <property type="match status" value="1"/>
</dbReference>
<feature type="transmembrane region" description="Helical" evidence="1">
    <location>
        <begin position="380"/>
        <end position="398"/>
    </location>
</feature>
<protein>
    <submittedName>
        <fullName evidence="4">Asparaginyl-tRNA synthetase, cytoplasmic (Asparagine--tRNA ligase) (AsnRS)</fullName>
    </submittedName>
</protein>
<keyword evidence="4" id="KW-0436">Ligase</keyword>
<organism evidence="4 5">
    <name type="scientific">Tritrichomonas musculus</name>
    <dbReference type="NCBI Taxonomy" id="1915356"/>
    <lineage>
        <taxon>Eukaryota</taxon>
        <taxon>Metamonada</taxon>
        <taxon>Parabasalia</taxon>
        <taxon>Tritrichomonadida</taxon>
        <taxon>Tritrichomonadidae</taxon>
        <taxon>Tritrichomonas</taxon>
    </lineage>
</organism>
<proteinExistence type="predicted"/>
<dbReference type="InterPro" id="IPR020898">
    <property type="entry name" value="Synapsin_ATP-bd_dom"/>
</dbReference>
<accession>A0ABR2H868</accession>
<keyword evidence="1" id="KW-0472">Membrane</keyword>
<reference evidence="4 5" key="1">
    <citation type="submission" date="2024-04" db="EMBL/GenBank/DDBJ databases">
        <title>Tritrichomonas musculus Genome.</title>
        <authorList>
            <person name="Alves-Ferreira E."/>
            <person name="Grigg M."/>
            <person name="Lorenzi H."/>
            <person name="Galac M."/>
        </authorList>
    </citation>
    <scope>NUCLEOTIDE SEQUENCE [LARGE SCALE GENOMIC DNA]</scope>
    <source>
        <strain evidence="4 5">EAF2021</strain>
    </source>
</reference>
<keyword evidence="1" id="KW-1133">Transmembrane helix</keyword>
<name>A0ABR2H868_9EUKA</name>
<dbReference type="Proteomes" id="UP001470230">
    <property type="component" value="Unassembled WGS sequence"/>
</dbReference>
<sequence>MNENKKLPVVLVIGPFNEDWYQLCQDCKDKFQIEQANFEDIGISSYSDYPIVCISPPREIKYEFQKKNRVIKPSLIVVRSCVRYVGRKCGETPDFRNVLYGFIHGNIPMINSFESLLFELERPIIFGILKGIQEKIGEKNFPLIPQTYYSDSSEMITSPDVPFVIKYSYPHAGYGKIRIRDNHDFPDIRSIVAIDNHYCAAEPLIDSEYELRIVFIAPDYYRAHKRSSFNWKVNFGSPNIRENVEMNQTYKMWVDEVRKAIPGMDCFAIDAIVDKEGNHFILEVNGSSQGFVPEQQEECLEQLKKLVISKVDDIVNKKKDTVDNKPCFDDDLTIKNLNLSNEIRDLMIQNKDQKLMIDSLKKKLVMCSSQKSLFKFRFEWLLLFIFASIIAIAFIYFGRTNPK</sequence>
<dbReference type="Pfam" id="PF02078">
    <property type="entry name" value="Synapsin"/>
    <property type="match status" value="1"/>
</dbReference>
<dbReference type="PANTHER" id="PTHR10841">
    <property type="entry name" value="SYNAPSIN"/>
    <property type="match status" value="1"/>
</dbReference>
<evidence type="ECO:0000259" key="2">
    <source>
        <dbReference type="Pfam" id="PF02078"/>
    </source>
</evidence>
<dbReference type="Gene3D" id="3.40.50.20">
    <property type="match status" value="1"/>
</dbReference>
<feature type="domain" description="Synapsin pre-ATP-grasp" evidence="2">
    <location>
        <begin position="4"/>
        <end position="108"/>
    </location>
</feature>
<dbReference type="InterPro" id="IPR016185">
    <property type="entry name" value="PreATP-grasp_dom_sf"/>
</dbReference>
<feature type="domain" description="Synapsin ATP-binding" evidence="3">
    <location>
        <begin position="111"/>
        <end position="312"/>
    </location>
</feature>
<dbReference type="SUPFAM" id="SSF52440">
    <property type="entry name" value="PreATP-grasp domain"/>
    <property type="match status" value="1"/>
</dbReference>
<dbReference type="EMBL" id="JAPFFF010000038">
    <property type="protein sequence ID" value="KAK8842389.1"/>
    <property type="molecule type" value="Genomic_DNA"/>
</dbReference>
<dbReference type="PANTHER" id="PTHR10841:SF17">
    <property type="entry name" value="SYNAPSIN"/>
    <property type="match status" value="1"/>
</dbReference>
<dbReference type="InterPro" id="IPR020897">
    <property type="entry name" value="Synapsin_pre-ATP-grasp_dom"/>
</dbReference>
<dbReference type="InterPro" id="IPR013815">
    <property type="entry name" value="ATP_grasp_subdomain_1"/>
</dbReference>
<keyword evidence="1" id="KW-0812">Transmembrane</keyword>
<gene>
    <name evidence="4" type="ORF">M9Y10_025972</name>
</gene>
<evidence type="ECO:0000313" key="5">
    <source>
        <dbReference type="Proteomes" id="UP001470230"/>
    </source>
</evidence>
<keyword evidence="5" id="KW-1185">Reference proteome</keyword>
<dbReference type="Pfam" id="PF02750">
    <property type="entry name" value="Synapsin_C"/>
    <property type="match status" value="1"/>
</dbReference>